<dbReference type="Pfam" id="PF00005">
    <property type="entry name" value="ABC_tran"/>
    <property type="match status" value="1"/>
</dbReference>
<feature type="transmembrane region" description="Helical" evidence="10">
    <location>
        <begin position="196"/>
        <end position="214"/>
    </location>
</feature>
<evidence type="ECO:0000256" key="2">
    <source>
        <dbReference type="ARBA" id="ARBA00022448"/>
    </source>
</evidence>
<feature type="transmembrane region" description="Helical" evidence="10">
    <location>
        <begin position="97"/>
        <end position="117"/>
    </location>
</feature>
<evidence type="ECO:0000256" key="1">
    <source>
        <dbReference type="ARBA" id="ARBA00004651"/>
    </source>
</evidence>
<evidence type="ECO:0000256" key="3">
    <source>
        <dbReference type="ARBA" id="ARBA00022475"/>
    </source>
</evidence>
<evidence type="ECO:0000256" key="7">
    <source>
        <dbReference type="ARBA" id="ARBA00022989"/>
    </source>
</evidence>
<dbReference type="GO" id="GO:0005524">
    <property type="term" value="F:ATP binding"/>
    <property type="evidence" value="ECO:0007669"/>
    <property type="project" value="UniProtKB-KW"/>
</dbReference>
<dbReference type="GO" id="GO:0042941">
    <property type="term" value="P:D-alanine transmembrane transport"/>
    <property type="evidence" value="ECO:0007669"/>
    <property type="project" value="TreeGrafter"/>
</dbReference>
<evidence type="ECO:0000256" key="9">
    <source>
        <dbReference type="SAM" id="MobiDB-lite"/>
    </source>
</evidence>
<dbReference type="InterPro" id="IPR001851">
    <property type="entry name" value="ABC_transp_permease"/>
</dbReference>
<dbReference type="Gene3D" id="3.40.50.300">
    <property type="entry name" value="P-loop containing nucleotide triphosphate hydrolases"/>
    <property type="match status" value="1"/>
</dbReference>
<keyword evidence="13" id="KW-1185">Reference proteome</keyword>
<dbReference type="PROSITE" id="PS50893">
    <property type="entry name" value="ABC_TRANSPORTER_2"/>
    <property type="match status" value="1"/>
</dbReference>
<evidence type="ECO:0000259" key="11">
    <source>
        <dbReference type="PROSITE" id="PS50893"/>
    </source>
</evidence>
<feature type="transmembrane region" description="Helical" evidence="10">
    <location>
        <begin position="509"/>
        <end position="536"/>
    </location>
</feature>
<dbReference type="InterPro" id="IPR032823">
    <property type="entry name" value="BCA_ABC_TP_C"/>
</dbReference>
<dbReference type="GO" id="GO:0015192">
    <property type="term" value="F:L-phenylalanine transmembrane transporter activity"/>
    <property type="evidence" value="ECO:0007669"/>
    <property type="project" value="TreeGrafter"/>
</dbReference>
<dbReference type="OrthoDB" id="8724465at2"/>
<accession>A0A3N9XKE8</accession>
<sequence length="936" mass="95272">MIGGFDVGPDRIVLGLFTGLTYGLLAVGLVLVYRSSRFVNFAHGAVGVFGAAVLGRLVGDGVLPYWLALPVGMLAAAAVSGAIELSVVRRLRHRPRVIGMIATLGLSQFVLVLALLVNSSGASGPAFPAPPGMPSFTIGNTPVGPAFTAMLLLTPVLLVGLAMFLKRSRFGLAIRAAADAPDAATLNGVTAARMATLAWSIAGAVAAFSAILMAPTQGTQSIESLGPALLVRGLAGAVIARFSSVPIAFGASLGIGVGEQILLSGQSSGGLVELALVAVILVALLAQPARARRDGEDGGWGRIGAPPLPAAHQRVWLLRNLGRVVAGVGFAVAAVLAFVISNETASVLIAIIGFTLVGLSIGLVTGVAGELSLGQFAFAGIGAAVSVQVSVRTGNLFLGILAGCAAAALAAVAVGVPALRLRGLALAVTTLAFALATSTFLLRQGWLLGDGAQVPKPRILGHTFDLATDYYLFALVALLLGLWVTANLRAGAFGRILVALRDNADAARAFTVAVPVRVLQAYAVAGALAGLGGAVIGHGQTQLTVNTFPASASIDVVATVVVGGITLLGGPLLGAFLIVGVPGFLELDIIGQAALTLVWLVVVIALPAGLGGPVLWLRDRIAALIARGRDAPVPSATDEMAGPTQAASSGGPITLPPRTVPLRPAATGEPLLSVREVARSFGGVRAVAGASLDVAAGEVVGIIGPNGAGKTTLFEIIAGFTRPDRGAVLFAGRPVTGLSPQRRAGLGLVRSFQDARLFATMTVLETVMVAGERTAPTSLVAAALGATAPDQAKRRRAEELVTLMGLAPLADRLVGELSTGTRRIVEITCLLALEPALLLLDEPSSGVSQTDGVALGEVLRRIHDELGVTMVIIEHDLPLLARLADRLVAMDGGRVIADGTPQEVRTHPDVVRSYLGTDHAAVNRSGVPAQRTTVPS</sequence>
<dbReference type="InterPro" id="IPR027417">
    <property type="entry name" value="P-loop_NTPase"/>
</dbReference>
<keyword evidence="8 10" id="KW-0472">Membrane</keyword>
<keyword evidence="2" id="KW-0813">Transport</keyword>
<dbReference type="SUPFAM" id="SSF52540">
    <property type="entry name" value="P-loop containing nucleoside triphosphate hydrolases"/>
    <property type="match status" value="1"/>
</dbReference>
<feature type="transmembrane region" description="Helical" evidence="10">
    <location>
        <begin position="12"/>
        <end position="33"/>
    </location>
</feature>
<comment type="subcellular location">
    <subcellularLocation>
        <location evidence="1">Cell membrane</location>
        <topology evidence="1">Multi-pass membrane protein</topology>
    </subcellularLocation>
</comment>
<dbReference type="GO" id="GO:1903806">
    <property type="term" value="P:L-isoleucine import across plasma membrane"/>
    <property type="evidence" value="ECO:0007669"/>
    <property type="project" value="TreeGrafter"/>
</dbReference>
<evidence type="ECO:0000313" key="12">
    <source>
        <dbReference type="EMBL" id="RQX13555.1"/>
    </source>
</evidence>
<keyword evidence="6" id="KW-0067">ATP-binding</keyword>
<keyword evidence="7 10" id="KW-1133">Transmembrane helix</keyword>
<organism evidence="12 13">
    <name type="scientific">Micromonospora arida</name>
    <dbReference type="NCBI Taxonomy" id="2203715"/>
    <lineage>
        <taxon>Bacteria</taxon>
        <taxon>Bacillati</taxon>
        <taxon>Actinomycetota</taxon>
        <taxon>Actinomycetes</taxon>
        <taxon>Micromonosporales</taxon>
        <taxon>Micromonosporaceae</taxon>
        <taxon>Micromonospora</taxon>
    </lineage>
</organism>
<proteinExistence type="predicted"/>
<feature type="transmembrane region" description="Helical" evidence="10">
    <location>
        <begin position="470"/>
        <end position="488"/>
    </location>
</feature>
<keyword evidence="3" id="KW-1003">Cell membrane</keyword>
<dbReference type="GO" id="GO:0016887">
    <property type="term" value="F:ATP hydrolysis activity"/>
    <property type="evidence" value="ECO:0007669"/>
    <property type="project" value="InterPro"/>
</dbReference>
<dbReference type="CDD" id="cd06582">
    <property type="entry name" value="TM_PBP1_LivH_like"/>
    <property type="match status" value="1"/>
</dbReference>
<evidence type="ECO:0000256" key="4">
    <source>
        <dbReference type="ARBA" id="ARBA00022692"/>
    </source>
</evidence>
<evidence type="ECO:0000256" key="8">
    <source>
        <dbReference type="ARBA" id="ARBA00023136"/>
    </source>
</evidence>
<name>A0A3N9XKE8_9ACTN</name>
<comment type="caution">
    <text evidence="12">The sequence shown here is derived from an EMBL/GenBank/DDBJ whole genome shotgun (WGS) entry which is preliminary data.</text>
</comment>
<reference evidence="12 13" key="1">
    <citation type="submission" date="2018-05" db="EMBL/GenBank/DDBJ databases">
        <title>Micromonospora from Atacama Desert.</title>
        <authorList>
            <person name="Carro L."/>
            <person name="Goodfellow M."/>
            <person name="Klenk H.-P."/>
        </authorList>
    </citation>
    <scope>NUCLEOTIDE SEQUENCE [LARGE SCALE GENOMIC DNA]</scope>
    <source>
        <strain evidence="12 13">LB32</strain>
    </source>
</reference>
<dbReference type="InterPro" id="IPR003439">
    <property type="entry name" value="ABC_transporter-like_ATP-bd"/>
</dbReference>
<dbReference type="EMBL" id="QGSY01000087">
    <property type="protein sequence ID" value="RQX13555.1"/>
    <property type="molecule type" value="Genomic_DNA"/>
</dbReference>
<evidence type="ECO:0000256" key="5">
    <source>
        <dbReference type="ARBA" id="ARBA00022741"/>
    </source>
</evidence>
<feature type="transmembrane region" description="Helical" evidence="10">
    <location>
        <begin position="65"/>
        <end position="85"/>
    </location>
</feature>
<feature type="transmembrane region" description="Helical" evidence="10">
    <location>
        <begin position="40"/>
        <end position="59"/>
    </location>
</feature>
<feature type="transmembrane region" description="Helical" evidence="10">
    <location>
        <begin position="423"/>
        <end position="442"/>
    </location>
</feature>
<dbReference type="GO" id="GO:0005886">
    <property type="term" value="C:plasma membrane"/>
    <property type="evidence" value="ECO:0007669"/>
    <property type="project" value="UniProtKB-SubCell"/>
</dbReference>
<dbReference type="GO" id="GO:0005304">
    <property type="term" value="F:L-valine transmembrane transporter activity"/>
    <property type="evidence" value="ECO:0007669"/>
    <property type="project" value="TreeGrafter"/>
</dbReference>
<dbReference type="GO" id="GO:0015188">
    <property type="term" value="F:L-isoleucine transmembrane transporter activity"/>
    <property type="evidence" value="ECO:0007669"/>
    <property type="project" value="TreeGrafter"/>
</dbReference>
<protein>
    <recommendedName>
        <fullName evidence="11">ABC transporter domain-containing protein</fullName>
    </recommendedName>
</protein>
<dbReference type="Pfam" id="PF12399">
    <property type="entry name" value="BCA_ABC_TP_C"/>
    <property type="match status" value="1"/>
</dbReference>
<feature type="transmembrane region" description="Helical" evidence="10">
    <location>
        <begin position="270"/>
        <end position="289"/>
    </location>
</feature>
<feature type="transmembrane region" description="Helical" evidence="10">
    <location>
        <begin position="597"/>
        <end position="617"/>
    </location>
</feature>
<dbReference type="CDD" id="cd06581">
    <property type="entry name" value="TM_PBP1_LivM_like"/>
    <property type="match status" value="1"/>
</dbReference>
<feature type="transmembrane region" description="Helical" evidence="10">
    <location>
        <begin position="556"/>
        <end position="585"/>
    </location>
</feature>
<dbReference type="PANTHER" id="PTHR45772:SF7">
    <property type="entry name" value="AMINO ACID ABC TRANSPORTER ATP-BINDING PROTEIN"/>
    <property type="match status" value="1"/>
</dbReference>
<evidence type="ECO:0000256" key="6">
    <source>
        <dbReference type="ARBA" id="ARBA00022840"/>
    </source>
</evidence>
<feature type="domain" description="ABC transporter" evidence="11">
    <location>
        <begin position="672"/>
        <end position="917"/>
    </location>
</feature>
<keyword evidence="5" id="KW-0547">Nucleotide-binding</keyword>
<dbReference type="AlphaFoldDB" id="A0A3N9XKE8"/>
<gene>
    <name evidence="12" type="ORF">DLJ58_03245</name>
</gene>
<feature type="transmembrane region" description="Helical" evidence="10">
    <location>
        <begin position="143"/>
        <end position="165"/>
    </location>
</feature>
<feature type="transmembrane region" description="Helical" evidence="10">
    <location>
        <begin position="234"/>
        <end position="258"/>
    </location>
</feature>
<dbReference type="GO" id="GO:0015808">
    <property type="term" value="P:L-alanine transport"/>
    <property type="evidence" value="ECO:0007669"/>
    <property type="project" value="TreeGrafter"/>
</dbReference>
<feature type="transmembrane region" description="Helical" evidence="10">
    <location>
        <begin position="321"/>
        <end position="340"/>
    </location>
</feature>
<dbReference type="InterPro" id="IPR043428">
    <property type="entry name" value="LivM-like"/>
</dbReference>
<dbReference type="RefSeq" id="WP_124853779.1">
    <property type="nucleotide sequence ID" value="NZ_QGSY01000087.1"/>
</dbReference>
<feature type="transmembrane region" description="Helical" evidence="10">
    <location>
        <begin position="396"/>
        <end position="416"/>
    </location>
</feature>
<dbReference type="SMART" id="SM00382">
    <property type="entry name" value="AAA"/>
    <property type="match status" value="1"/>
</dbReference>
<dbReference type="PANTHER" id="PTHR45772">
    <property type="entry name" value="CONSERVED COMPONENT OF ABC TRANSPORTER FOR NATURAL AMINO ACIDS-RELATED"/>
    <property type="match status" value="1"/>
</dbReference>
<dbReference type="Proteomes" id="UP000266889">
    <property type="component" value="Unassembled WGS sequence"/>
</dbReference>
<dbReference type="InterPro" id="IPR003593">
    <property type="entry name" value="AAA+_ATPase"/>
</dbReference>
<keyword evidence="4 10" id="KW-0812">Transmembrane</keyword>
<dbReference type="InterPro" id="IPR051120">
    <property type="entry name" value="ABC_AA/LPS_Transport"/>
</dbReference>
<dbReference type="GO" id="GO:1903805">
    <property type="term" value="P:L-valine import across plasma membrane"/>
    <property type="evidence" value="ECO:0007669"/>
    <property type="project" value="TreeGrafter"/>
</dbReference>
<evidence type="ECO:0000256" key="10">
    <source>
        <dbReference type="SAM" id="Phobius"/>
    </source>
</evidence>
<evidence type="ECO:0000313" key="13">
    <source>
        <dbReference type="Proteomes" id="UP000266889"/>
    </source>
</evidence>
<dbReference type="Pfam" id="PF02653">
    <property type="entry name" value="BPD_transp_2"/>
    <property type="match status" value="2"/>
</dbReference>
<feature type="region of interest" description="Disordered" evidence="9">
    <location>
        <begin position="634"/>
        <end position="654"/>
    </location>
</feature>
<feature type="transmembrane region" description="Helical" evidence="10">
    <location>
        <begin position="347"/>
        <end position="368"/>
    </location>
</feature>